<dbReference type="InterPro" id="IPR036709">
    <property type="entry name" value="Autotransporte_beta_dom_sf"/>
</dbReference>
<sequence>MLHHIAVVSVVKQKFFACSCCYRIWAAVLPLLLFVGIVLCPAPAEAMDYMVTNLNDSGAGSLRQAISDASDTDSIVFGPGMVGVISLKSPLPDLKSVTFEKARYVTLSYVSTGVDSGALNVASGKTISGFLPRSIQASGGSYPAGITALGSLTLDEDLSGSIATTNDKFAFGLFTYGLTLNKGLSGSISAFSSESAAAGMYSSKHIIFNEDLSGSVLAEGANAIGLQTDGSLILNGDLSGSVVAIANSGLAYGLKSLDKGIAIQGLTGSVAARSAQDSAYGLFARESISLGSDLSGSVEATAERDIAFALKSEGNMIFGGGLSGVVSASAGGEDAMGLFAWGDMIFNGDLSGSVAATAGVAKARGLFALQDLIFNGDLTGSVRAVSGGHSAFGISSDDVLRFNGKLSGSVAATAAGGDAYGVWGHNSFIMTDDLSGSVSAFSGVGEAYGVKVTFGGISLQNMSGTITATADENIVYGMYSYQNDISIAGDLSGTVLANAGGHTSMGLNSHFGAINNGVGGAANISGSVSANANGLAVAVGGNGGLNLNVTGTLLASDSSGLGEAYAVRAGCIDWKTGDWIDGGANDSIMLGNGANVLGRIELGGGTNLLTLDGAGTLNGAVNSVTTMTKTGSGTWATSGGIHTNDLTVQAGTLNVNILQRTTPTIVVDNNFINNGEVLFSLDGLVASGSTFTALSSKNLSGLGSYSSDSIFMAADVVGNNVNLTKKSYMDMTDGSNSNSQARAAYLDPLIATATGDLADILVKLESSSSKSEFNNSLNQLGGLPTSGIISMSIDTAYLVSLATQTRMAELRSYQIMMAEKNNYLDPDEPESWPMVASAGDLAGLMKRDAEVKPNGVHMRVLGRTGGMDTHGGYDGYDYESIIFSGGYDRVIMDGFLAGISGGYAQTDADYKDTGGSDSQLGSYSLGLYGSWFKDNWYVDTIFAGAYNEYDMNRPIPFVNRTATADSIGYTMSAKTAGGYRFETGDYGLTPMLSMEYTRFHQDGYIESGAGAANLSVEDINSNFLASGLGVKIDRSWETEFGQIIPEISAMWMHEWLTQDRNLTVSMTGMPGTALSQTSAKTAKDSCRFGLGIRAINNKGMSFTLRYQGDIEKHAASQSLMCEAQIVF</sequence>
<keyword evidence="1" id="KW-0812">Transmembrane</keyword>
<protein>
    <submittedName>
        <fullName evidence="3">Outer membrane autotransporter barrel domain-containing protein</fullName>
    </submittedName>
</protein>
<dbReference type="GO" id="GO:0019867">
    <property type="term" value="C:outer membrane"/>
    <property type="evidence" value="ECO:0007669"/>
    <property type="project" value="InterPro"/>
</dbReference>
<feature type="domain" description="Autotransporter" evidence="2">
    <location>
        <begin position="849"/>
        <end position="1127"/>
    </location>
</feature>
<dbReference type="InterPro" id="IPR005546">
    <property type="entry name" value="Autotransporte_beta"/>
</dbReference>
<gene>
    <name evidence="3" type="ORF">SAMN05660337_2180</name>
</gene>
<dbReference type="AlphaFoldDB" id="A0A1G9HI33"/>
<dbReference type="OrthoDB" id="747120at2"/>
<dbReference type="Gene3D" id="2.40.128.130">
    <property type="entry name" value="Autotransporter beta-domain"/>
    <property type="match status" value="1"/>
</dbReference>
<keyword evidence="1" id="KW-0472">Membrane</keyword>
<evidence type="ECO:0000313" key="3">
    <source>
        <dbReference type="EMBL" id="SDL12668.1"/>
    </source>
</evidence>
<organism evidence="3 4">
    <name type="scientific">Maridesulfovibrio ferrireducens</name>
    <dbReference type="NCBI Taxonomy" id="246191"/>
    <lineage>
        <taxon>Bacteria</taxon>
        <taxon>Pseudomonadati</taxon>
        <taxon>Thermodesulfobacteriota</taxon>
        <taxon>Desulfovibrionia</taxon>
        <taxon>Desulfovibrionales</taxon>
        <taxon>Desulfovibrionaceae</taxon>
        <taxon>Maridesulfovibrio</taxon>
    </lineage>
</organism>
<keyword evidence="1" id="KW-1133">Transmembrane helix</keyword>
<dbReference type="RefSeq" id="WP_092161007.1">
    <property type="nucleotide sequence ID" value="NZ_FNGA01000003.1"/>
</dbReference>
<dbReference type="InterPro" id="IPR006315">
    <property type="entry name" value="OM_autotransptr_brl_dom"/>
</dbReference>
<evidence type="ECO:0000313" key="4">
    <source>
        <dbReference type="Proteomes" id="UP000199053"/>
    </source>
</evidence>
<dbReference type="EMBL" id="FNGA01000003">
    <property type="protein sequence ID" value="SDL12668.1"/>
    <property type="molecule type" value="Genomic_DNA"/>
</dbReference>
<dbReference type="SMART" id="SM00869">
    <property type="entry name" value="Autotransporter"/>
    <property type="match status" value="1"/>
</dbReference>
<feature type="transmembrane region" description="Helical" evidence="1">
    <location>
        <begin position="20"/>
        <end position="39"/>
    </location>
</feature>
<evidence type="ECO:0000256" key="1">
    <source>
        <dbReference type="SAM" id="Phobius"/>
    </source>
</evidence>
<reference evidence="4" key="1">
    <citation type="submission" date="2016-10" db="EMBL/GenBank/DDBJ databases">
        <authorList>
            <person name="Varghese N."/>
            <person name="Submissions S."/>
        </authorList>
    </citation>
    <scope>NUCLEOTIDE SEQUENCE [LARGE SCALE GENOMIC DNA]</scope>
    <source>
        <strain evidence="4">DSM 16995</strain>
    </source>
</reference>
<evidence type="ECO:0000259" key="2">
    <source>
        <dbReference type="PROSITE" id="PS51208"/>
    </source>
</evidence>
<dbReference type="PROSITE" id="PS51208">
    <property type="entry name" value="AUTOTRANSPORTER"/>
    <property type="match status" value="1"/>
</dbReference>
<dbReference type="Proteomes" id="UP000199053">
    <property type="component" value="Unassembled WGS sequence"/>
</dbReference>
<keyword evidence="4" id="KW-1185">Reference proteome</keyword>
<dbReference type="Pfam" id="PF03797">
    <property type="entry name" value="Autotransporter"/>
    <property type="match status" value="1"/>
</dbReference>
<name>A0A1G9HI33_9BACT</name>
<dbReference type="NCBIfam" id="TIGR01414">
    <property type="entry name" value="autotrans_barl"/>
    <property type="match status" value="1"/>
</dbReference>
<accession>A0A1G9HI33</accession>
<dbReference type="STRING" id="246191.SAMN05660337_2180"/>
<dbReference type="SUPFAM" id="SSF103515">
    <property type="entry name" value="Autotransporter"/>
    <property type="match status" value="1"/>
</dbReference>
<proteinExistence type="predicted"/>